<evidence type="ECO:0000256" key="1">
    <source>
        <dbReference type="ARBA" id="ARBA00004651"/>
    </source>
</evidence>
<keyword evidence="4" id="KW-0479">Metal-binding</keyword>
<reference evidence="13" key="1">
    <citation type="submission" date="2021-01" db="EMBL/GenBank/DDBJ databases">
        <title>Whole genome shotgun sequence of Rhizocola hellebori NBRC 109834.</title>
        <authorList>
            <person name="Komaki H."/>
            <person name="Tamura T."/>
        </authorList>
    </citation>
    <scope>NUCLEOTIDE SEQUENCE</scope>
    <source>
        <strain evidence="13">NBRC 109834</strain>
    </source>
</reference>
<dbReference type="GO" id="GO:0005886">
    <property type="term" value="C:plasma membrane"/>
    <property type="evidence" value="ECO:0007669"/>
    <property type="project" value="UniProtKB-SubCell"/>
</dbReference>
<dbReference type="AlphaFoldDB" id="A0A8J3VI55"/>
<feature type="transmembrane region" description="Helical" evidence="9">
    <location>
        <begin position="392"/>
        <end position="413"/>
    </location>
</feature>
<dbReference type="Proteomes" id="UP000612899">
    <property type="component" value="Unassembled WGS sequence"/>
</dbReference>
<feature type="transmembrane region" description="Helical" evidence="9">
    <location>
        <begin position="148"/>
        <end position="168"/>
    </location>
</feature>
<evidence type="ECO:0000259" key="12">
    <source>
        <dbReference type="Pfam" id="PF05425"/>
    </source>
</evidence>
<evidence type="ECO:0000256" key="7">
    <source>
        <dbReference type="ARBA" id="ARBA00023008"/>
    </source>
</evidence>
<dbReference type="InterPro" id="IPR014756">
    <property type="entry name" value="Ig_E-set"/>
</dbReference>
<dbReference type="PANTHER" id="PTHR34820:SF4">
    <property type="entry name" value="INNER MEMBRANE PROTEIN YEBZ"/>
    <property type="match status" value="1"/>
</dbReference>
<keyword evidence="3 9" id="KW-0812">Transmembrane</keyword>
<dbReference type="InterPro" id="IPR008457">
    <property type="entry name" value="Cu-R_CopD_dom"/>
</dbReference>
<dbReference type="GO" id="GO:0046688">
    <property type="term" value="P:response to copper ion"/>
    <property type="evidence" value="ECO:0007669"/>
    <property type="project" value="InterPro"/>
</dbReference>
<proteinExistence type="predicted"/>
<feature type="transmembrane region" description="Helical" evidence="9">
    <location>
        <begin position="361"/>
        <end position="380"/>
    </location>
</feature>
<keyword evidence="6 9" id="KW-1133">Transmembrane helix</keyword>
<evidence type="ECO:0000256" key="5">
    <source>
        <dbReference type="ARBA" id="ARBA00022729"/>
    </source>
</evidence>
<evidence type="ECO:0000256" key="10">
    <source>
        <dbReference type="SAM" id="SignalP"/>
    </source>
</evidence>
<organism evidence="13 14">
    <name type="scientific">Rhizocola hellebori</name>
    <dbReference type="NCBI Taxonomy" id="1392758"/>
    <lineage>
        <taxon>Bacteria</taxon>
        <taxon>Bacillati</taxon>
        <taxon>Actinomycetota</taxon>
        <taxon>Actinomycetes</taxon>
        <taxon>Micromonosporales</taxon>
        <taxon>Micromonosporaceae</taxon>
        <taxon>Rhizocola</taxon>
    </lineage>
</organism>
<feature type="transmembrane region" description="Helical" evidence="9">
    <location>
        <begin position="331"/>
        <end position="355"/>
    </location>
</feature>
<dbReference type="Pfam" id="PF04234">
    <property type="entry name" value="CopC"/>
    <property type="match status" value="1"/>
</dbReference>
<dbReference type="GO" id="GO:0006825">
    <property type="term" value="P:copper ion transport"/>
    <property type="evidence" value="ECO:0007669"/>
    <property type="project" value="InterPro"/>
</dbReference>
<evidence type="ECO:0000256" key="6">
    <source>
        <dbReference type="ARBA" id="ARBA00022989"/>
    </source>
</evidence>
<protein>
    <submittedName>
        <fullName evidence="13">Transport integral membrane protein</fullName>
    </submittedName>
</protein>
<keyword evidence="7" id="KW-0186">Copper</keyword>
<dbReference type="PANTHER" id="PTHR34820">
    <property type="entry name" value="INNER MEMBRANE PROTEIN YEBZ"/>
    <property type="match status" value="1"/>
</dbReference>
<keyword evidence="8 9" id="KW-0472">Membrane</keyword>
<gene>
    <name evidence="13" type="ORF">Rhe02_50540</name>
</gene>
<feature type="transmembrane region" description="Helical" evidence="9">
    <location>
        <begin position="289"/>
        <end position="310"/>
    </location>
</feature>
<dbReference type="RefSeq" id="WP_203910792.1">
    <property type="nucleotide sequence ID" value="NZ_BONY01000032.1"/>
</dbReference>
<evidence type="ECO:0000256" key="3">
    <source>
        <dbReference type="ARBA" id="ARBA00022692"/>
    </source>
</evidence>
<dbReference type="Gene3D" id="2.60.40.1220">
    <property type="match status" value="1"/>
</dbReference>
<feature type="transmembrane region" description="Helical" evidence="9">
    <location>
        <begin position="224"/>
        <end position="244"/>
    </location>
</feature>
<evidence type="ECO:0000313" key="14">
    <source>
        <dbReference type="Proteomes" id="UP000612899"/>
    </source>
</evidence>
<dbReference type="SUPFAM" id="SSF81296">
    <property type="entry name" value="E set domains"/>
    <property type="match status" value="1"/>
</dbReference>
<keyword evidence="2" id="KW-1003">Cell membrane</keyword>
<feature type="transmembrane region" description="Helical" evidence="9">
    <location>
        <begin position="180"/>
        <end position="200"/>
    </location>
</feature>
<feature type="transmembrane region" description="Helical" evidence="9">
    <location>
        <begin position="256"/>
        <end position="277"/>
    </location>
</feature>
<evidence type="ECO:0000256" key="9">
    <source>
        <dbReference type="SAM" id="Phobius"/>
    </source>
</evidence>
<comment type="caution">
    <text evidence="13">The sequence shown here is derived from an EMBL/GenBank/DDBJ whole genome shotgun (WGS) entry which is preliminary data.</text>
</comment>
<accession>A0A8J3VI55</accession>
<dbReference type="InterPro" id="IPR007348">
    <property type="entry name" value="CopC_dom"/>
</dbReference>
<feature type="domain" description="CopC" evidence="11">
    <location>
        <begin position="26"/>
        <end position="118"/>
    </location>
</feature>
<dbReference type="InterPro" id="IPR014755">
    <property type="entry name" value="Cu-Rt/internalin_Ig-like"/>
</dbReference>
<feature type="signal peptide" evidence="10">
    <location>
        <begin position="1"/>
        <end position="25"/>
    </location>
</feature>
<feature type="chain" id="PRO_5035295736" evidence="10">
    <location>
        <begin position="26"/>
        <end position="538"/>
    </location>
</feature>
<comment type="subcellular location">
    <subcellularLocation>
        <location evidence="1">Cell membrane</location>
        <topology evidence="1">Multi-pass membrane protein</topology>
    </subcellularLocation>
</comment>
<evidence type="ECO:0000313" key="13">
    <source>
        <dbReference type="EMBL" id="GIH06987.1"/>
    </source>
</evidence>
<dbReference type="EMBL" id="BONY01000032">
    <property type="protein sequence ID" value="GIH06987.1"/>
    <property type="molecule type" value="Genomic_DNA"/>
</dbReference>
<dbReference type="GO" id="GO:0005507">
    <property type="term" value="F:copper ion binding"/>
    <property type="evidence" value="ECO:0007669"/>
    <property type="project" value="InterPro"/>
</dbReference>
<name>A0A8J3VI55_9ACTN</name>
<keyword evidence="5 10" id="KW-0732">Signal</keyword>
<sequence>MIKRVGFIVLSGLLLVLGVASPAQAHAVLTKSNPVANSVVQEAPKQVVLTFSESITPVNEKIRVIGPDGKRADNGKITVEGGVLRIGMADNPARGTYLVSYRVISADSHPVPGGFTYSYGQQSATPAELPQQEVENTAVSNLIKFNKYLGYLGLVLLVGAAWVLALLWPARLERRPAKRVLWIGFGIVGLTTVAGLYLQIPYTSGNALFSVDGTAVSDVMESRYGVAMLVRLAVLAVAAILLRPMLNGTSGKTDRALALILAVLGALTYSAAGHPAASPVPAVSMAADALHLGGAAFWLGGLVMLALFLLRQADEREAEAILPVWSRWAGFAVSVVLLSGVMAALIEVGTVSALLETTYGRWLVVKLGLVSLLLLTAWFSRKLVPRLETGKLRRLVIVELVIAAMVLGVTAVLTQTTPARTAEVSSQTPTQPGYFTATLDSSLYQLQVEIDPARVGNNLVHLFAYGPDGKPVLVVEWKVTAALPAAGVEPIEVPTLKLTDNHATGSITLPTAGAWEFRFTLRLTEFDQDTVAVTVQVK</sequence>
<dbReference type="InterPro" id="IPR032694">
    <property type="entry name" value="CopC/D"/>
</dbReference>
<evidence type="ECO:0000256" key="8">
    <source>
        <dbReference type="ARBA" id="ARBA00023136"/>
    </source>
</evidence>
<evidence type="ECO:0000256" key="2">
    <source>
        <dbReference type="ARBA" id="ARBA00022475"/>
    </source>
</evidence>
<evidence type="ECO:0000256" key="4">
    <source>
        <dbReference type="ARBA" id="ARBA00022723"/>
    </source>
</evidence>
<feature type="domain" description="Copper resistance protein D" evidence="12">
    <location>
        <begin position="320"/>
        <end position="413"/>
    </location>
</feature>
<dbReference type="GO" id="GO:0042597">
    <property type="term" value="C:periplasmic space"/>
    <property type="evidence" value="ECO:0007669"/>
    <property type="project" value="InterPro"/>
</dbReference>
<evidence type="ECO:0000259" key="11">
    <source>
        <dbReference type="Pfam" id="PF04234"/>
    </source>
</evidence>
<dbReference type="Pfam" id="PF05425">
    <property type="entry name" value="CopD"/>
    <property type="match status" value="1"/>
</dbReference>
<keyword evidence="14" id="KW-1185">Reference proteome</keyword>